<keyword evidence="7 10" id="KW-0472">Membrane</keyword>
<comment type="caution">
    <text evidence="10">Lacks conserved residue(s) required for the propagation of feature annotation.</text>
</comment>
<dbReference type="AlphaFoldDB" id="A0A9D2DVY5"/>
<dbReference type="Pfam" id="PF03033">
    <property type="entry name" value="Glyco_transf_28"/>
    <property type="match status" value="1"/>
</dbReference>
<comment type="pathway">
    <text evidence="10">Cell wall biogenesis; peptidoglycan biosynthesis.</text>
</comment>
<evidence type="ECO:0000256" key="5">
    <source>
        <dbReference type="ARBA" id="ARBA00022960"/>
    </source>
</evidence>
<evidence type="ECO:0000313" key="14">
    <source>
        <dbReference type="Proteomes" id="UP000824044"/>
    </source>
</evidence>
<keyword evidence="5 10" id="KW-0133">Cell shape</keyword>
<keyword evidence="1 10" id="KW-1003">Cell membrane</keyword>
<dbReference type="EMBL" id="DXBS01000022">
    <property type="protein sequence ID" value="HIZ24035.1"/>
    <property type="molecule type" value="Genomic_DNA"/>
</dbReference>
<dbReference type="InterPro" id="IPR004276">
    <property type="entry name" value="GlycoTrans_28_N"/>
</dbReference>
<feature type="domain" description="Glycosyl transferase family 28 C-terminal" evidence="12">
    <location>
        <begin position="183"/>
        <end position="315"/>
    </location>
</feature>
<reference evidence="13" key="2">
    <citation type="submission" date="2021-04" db="EMBL/GenBank/DDBJ databases">
        <authorList>
            <person name="Gilroy R."/>
        </authorList>
    </citation>
    <scope>NUCLEOTIDE SEQUENCE</scope>
    <source>
        <strain evidence="13">CHK33-5263</strain>
    </source>
</reference>
<keyword evidence="6 10" id="KW-0573">Peptidoglycan synthesis</keyword>
<feature type="domain" description="Glycosyltransferase family 28 N-terminal" evidence="11">
    <location>
        <begin position="5"/>
        <end position="139"/>
    </location>
</feature>
<evidence type="ECO:0000256" key="9">
    <source>
        <dbReference type="ARBA" id="ARBA00023316"/>
    </source>
</evidence>
<comment type="function">
    <text evidence="10">Cell wall formation. Catalyzes the transfer of a GlcNAc subunit on undecaprenyl-pyrophosphoryl-MurNAc-pentapeptide (lipid intermediate I) to form undecaprenyl-pyrophosphoryl-MurNAc-(pentapeptide)GlcNAc (lipid intermediate II).</text>
</comment>
<dbReference type="PANTHER" id="PTHR21015:SF27">
    <property type="entry name" value="UDP-N-ACETYLGLUCOSAMINE--N-ACETYLMURAMYL-(PENTAPEPTIDE) PYROPHOSPHORYL-UNDECAPRENOL N-ACETYLGLUCOSAMINE TRANSFERASE"/>
    <property type="match status" value="1"/>
</dbReference>
<evidence type="ECO:0000256" key="2">
    <source>
        <dbReference type="ARBA" id="ARBA00022618"/>
    </source>
</evidence>
<evidence type="ECO:0000256" key="8">
    <source>
        <dbReference type="ARBA" id="ARBA00023306"/>
    </source>
</evidence>
<evidence type="ECO:0000259" key="12">
    <source>
        <dbReference type="Pfam" id="PF04101"/>
    </source>
</evidence>
<evidence type="ECO:0000256" key="1">
    <source>
        <dbReference type="ARBA" id="ARBA00022475"/>
    </source>
</evidence>
<dbReference type="SUPFAM" id="SSF53756">
    <property type="entry name" value="UDP-Glycosyltransferase/glycogen phosphorylase"/>
    <property type="match status" value="1"/>
</dbReference>
<evidence type="ECO:0000256" key="7">
    <source>
        <dbReference type="ARBA" id="ARBA00023136"/>
    </source>
</evidence>
<evidence type="ECO:0000313" key="13">
    <source>
        <dbReference type="EMBL" id="HIZ24035.1"/>
    </source>
</evidence>
<proteinExistence type="inferred from homology"/>
<dbReference type="Proteomes" id="UP000824044">
    <property type="component" value="Unassembled WGS sequence"/>
</dbReference>
<evidence type="ECO:0000256" key="10">
    <source>
        <dbReference type="HAMAP-Rule" id="MF_00033"/>
    </source>
</evidence>
<evidence type="ECO:0000256" key="4">
    <source>
        <dbReference type="ARBA" id="ARBA00022679"/>
    </source>
</evidence>
<dbReference type="Pfam" id="PF04101">
    <property type="entry name" value="Glyco_tran_28_C"/>
    <property type="match status" value="1"/>
</dbReference>
<dbReference type="GO" id="GO:0051301">
    <property type="term" value="P:cell division"/>
    <property type="evidence" value="ECO:0007669"/>
    <property type="project" value="UniProtKB-KW"/>
</dbReference>
<keyword evidence="9 10" id="KW-0961">Cell wall biogenesis/degradation</keyword>
<dbReference type="HAMAP" id="MF_00033">
    <property type="entry name" value="MurG"/>
    <property type="match status" value="1"/>
</dbReference>
<evidence type="ECO:0000259" key="11">
    <source>
        <dbReference type="Pfam" id="PF03033"/>
    </source>
</evidence>
<comment type="catalytic activity">
    <reaction evidence="10">
        <text>di-trans,octa-cis-undecaprenyl diphospho-N-acetyl-alpha-D-muramoyl-L-alanyl-D-glutamyl-meso-2,6-diaminopimeloyl-D-alanyl-D-alanine + UDP-N-acetyl-alpha-D-glucosamine = di-trans,octa-cis-undecaprenyl diphospho-[N-acetyl-alpha-D-glucosaminyl-(1-&gt;4)]-N-acetyl-alpha-D-muramoyl-L-alanyl-D-glutamyl-meso-2,6-diaminopimeloyl-D-alanyl-D-alanine + UDP + H(+)</text>
        <dbReference type="Rhea" id="RHEA:31227"/>
        <dbReference type="ChEBI" id="CHEBI:15378"/>
        <dbReference type="ChEBI" id="CHEBI:57705"/>
        <dbReference type="ChEBI" id="CHEBI:58223"/>
        <dbReference type="ChEBI" id="CHEBI:61387"/>
        <dbReference type="ChEBI" id="CHEBI:61388"/>
        <dbReference type="EC" id="2.4.1.227"/>
    </reaction>
</comment>
<keyword evidence="8 10" id="KW-0131">Cell cycle</keyword>
<evidence type="ECO:0000256" key="6">
    <source>
        <dbReference type="ARBA" id="ARBA00022984"/>
    </source>
</evidence>
<keyword evidence="2 10" id="KW-0132">Cell division</keyword>
<feature type="binding site" evidence="10">
    <location>
        <position position="160"/>
    </location>
    <ligand>
        <name>UDP-N-acetyl-alpha-D-glucosamine</name>
        <dbReference type="ChEBI" id="CHEBI:57705"/>
    </ligand>
</feature>
<dbReference type="GO" id="GO:0050511">
    <property type="term" value="F:undecaprenyldiphospho-muramoylpentapeptide beta-N-acetylglucosaminyltransferase activity"/>
    <property type="evidence" value="ECO:0007669"/>
    <property type="project" value="UniProtKB-UniRule"/>
</dbReference>
<sequence length="343" mass="37425">MKRLLFTGGGSAGHVVPNLAVMQELKGSYDIAYMGTDGMERGLVRAFGCPYYCVNCPKLVRTLTPKNLTVPFRLAAAQRQAFEILRREKFDLVFSKGGYVSFPAVWAAQQLKVPVMTHESDLTPGLCTRMIAKKCRYVLTSFPETAGKFRNGKCVGSPMRRELFSGERASARKKYGFSGSKPVLLVLGGGSGSRALNGAVRKHLATLLLRFDILHLCGRGNCIDRTPRGYVQLEYEQDMGAAYACCDIALSRAGSNAVFELIALKKPALLVPLAHASRGDQTQNAAYFAKKDLCAVLEEEKLDTLPSALLCLYGNASIRDALQRDHTVSGTEMIAEVIRSVTA</sequence>
<dbReference type="EC" id="2.4.1.227" evidence="10"/>
<feature type="binding site" evidence="10">
    <location>
        <begin position="11"/>
        <end position="13"/>
    </location>
    <ligand>
        <name>UDP-N-acetyl-alpha-D-glucosamine</name>
        <dbReference type="ChEBI" id="CHEBI:57705"/>
    </ligand>
</feature>
<dbReference type="InterPro" id="IPR006009">
    <property type="entry name" value="GlcNAc_MurG"/>
</dbReference>
<dbReference type="PANTHER" id="PTHR21015">
    <property type="entry name" value="UDP-N-ACETYLGLUCOSAMINE--N-ACETYLMURAMYL-(PENTAPEPTIDE) PYROPHOSPHORYL-UNDECAPRENOL N-ACETYLGLUCOSAMINE TRANSFERASE 1"/>
    <property type="match status" value="1"/>
</dbReference>
<keyword evidence="4 10" id="KW-0808">Transferase</keyword>
<dbReference type="GO" id="GO:0008360">
    <property type="term" value="P:regulation of cell shape"/>
    <property type="evidence" value="ECO:0007669"/>
    <property type="project" value="UniProtKB-KW"/>
</dbReference>
<evidence type="ECO:0000256" key="3">
    <source>
        <dbReference type="ARBA" id="ARBA00022676"/>
    </source>
</evidence>
<gene>
    <name evidence="10" type="primary">murG</name>
    <name evidence="13" type="ORF">H9812_00950</name>
</gene>
<protein>
    <recommendedName>
        <fullName evidence="10">UDP-N-acetylglucosamine--N-acetylmuramyl-(pentapeptide) pyrophosphoryl-undecaprenol N-acetylglucosamine transferase</fullName>
        <ecNumber evidence="10">2.4.1.227</ecNumber>
    </recommendedName>
    <alternativeName>
        <fullName evidence="10">Undecaprenyl-PP-MurNAc-pentapeptide-UDPGlcNAc GlcNAc transferase</fullName>
    </alternativeName>
</protein>
<name>A0A9D2DVY5_9FIRM</name>
<dbReference type="GO" id="GO:0005975">
    <property type="term" value="P:carbohydrate metabolic process"/>
    <property type="evidence" value="ECO:0007669"/>
    <property type="project" value="InterPro"/>
</dbReference>
<dbReference type="Gene3D" id="3.40.50.2000">
    <property type="entry name" value="Glycogen Phosphorylase B"/>
    <property type="match status" value="2"/>
</dbReference>
<dbReference type="GO" id="GO:0009252">
    <property type="term" value="P:peptidoglycan biosynthetic process"/>
    <property type="evidence" value="ECO:0007669"/>
    <property type="project" value="UniProtKB-UniRule"/>
</dbReference>
<reference evidence="13" key="1">
    <citation type="journal article" date="2021" name="PeerJ">
        <title>Extensive microbial diversity within the chicken gut microbiome revealed by metagenomics and culture.</title>
        <authorList>
            <person name="Gilroy R."/>
            <person name="Ravi A."/>
            <person name="Getino M."/>
            <person name="Pursley I."/>
            <person name="Horton D.L."/>
            <person name="Alikhan N.F."/>
            <person name="Baker D."/>
            <person name="Gharbi K."/>
            <person name="Hall N."/>
            <person name="Watson M."/>
            <person name="Adriaenssens E.M."/>
            <person name="Foster-Nyarko E."/>
            <person name="Jarju S."/>
            <person name="Secka A."/>
            <person name="Antonio M."/>
            <person name="Oren A."/>
            <person name="Chaudhuri R.R."/>
            <person name="La Ragione R."/>
            <person name="Hildebrand F."/>
            <person name="Pallen M.J."/>
        </authorList>
    </citation>
    <scope>NUCLEOTIDE SEQUENCE</scope>
    <source>
        <strain evidence="13">CHK33-5263</strain>
    </source>
</reference>
<feature type="binding site" evidence="10">
    <location>
        <position position="281"/>
    </location>
    <ligand>
        <name>UDP-N-acetyl-alpha-D-glucosamine</name>
        <dbReference type="ChEBI" id="CHEBI:57705"/>
    </ligand>
</feature>
<organism evidence="13 14">
    <name type="scientific">Candidatus Gallimonas intestinigallinarum</name>
    <dbReference type="NCBI Taxonomy" id="2838604"/>
    <lineage>
        <taxon>Bacteria</taxon>
        <taxon>Bacillati</taxon>
        <taxon>Bacillota</taxon>
        <taxon>Clostridia</taxon>
        <taxon>Candidatus Gallimonas</taxon>
    </lineage>
</organism>
<keyword evidence="3 10" id="KW-0328">Glycosyltransferase</keyword>
<dbReference type="GO" id="GO:0005886">
    <property type="term" value="C:plasma membrane"/>
    <property type="evidence" value="ECO:0007669"/>
    <property type="project" value="UniProtKB-SubCell"/>
</dbReference>
<dbReference type="InterPro" id="IPR007235">
    <property type="entry name" value="Glyco_trans_28_C"/>
</dbReference>
<comment type="subcellular location">
    <subcellularLocation>
        <location evidence="10">Cell membrane</location>
        <topology evidence="10">Peripheral membrane protein</topology>
        <orientation evidence="10">Cytoplasmic side</orientation>
    </subcellularLocation>
</comment>
<dbReference type="CDD" id="cd03785">
    <property type="entry name" value="GT28_MurG"/>
    <property type="match status" value="1"/>
</dbReference>
<accession>A0A9D2DVY5</accession>
<comment type="similarity">
    <text evidence="10">Belongs to the glycosyltransferase 28 family. MurG subfamily.</text>
</comment>
<dbReference type="GO" id="GO:0071555">
    <property type="term" value="P:cell wall organization"/>
    <property type="evidence" value="ECO:0007669"/>
    <property type="project" value="UniProtKB-KW"/>
</dbReference>
<comment type="caution">
    <text evidence="13">The sequence shown here is derived from an EMBL/GenBank/DDBJ whole genome shotgun (WGS) entry which is preliminary data.</text>
</comment>